<keyword evidence="3" id="KW-1185">Reference proteome</keyword>
<feature type="compositionally biased region" description="Polar residues" evidence="1">
    <location>
        <begin position="99"/>
        <end position="115"/>
    </location>
</feature>
<reference evidence="2" key="1">
    <citation type="journal article" date="2020" name="Stud. Mycol.">
        <title>101 Dothideomycetes genomes: a test case for predicting lifestyles and emergence of pathogens.</title>
        <authorList>
            <person name="Haridas S."/>
            <person name="Albert R."/>
            <person name="Binder M."/>
            <person name="Bloem J."/>
            <person name="Labutti K."/>
            <person name="Salamov A."/>
            <person name="Andreopoulos B."/>
            <person name="Baker S."/>
            <person name="Barry K."/>
            <person name="Bills G."/>
            <person name="Bluhm B."/>
            <person name="Cannon C."/>
            <person name="Castanera R."/>
            <person name="Culley D."/>
            <person name="Daum C."/>
            <person name="Ezra D."/>
            <person name="Gonzalez J."/>
            <person name="Henrissat B."/>
            <person name="Kuo A."/>
            <person name="Liang C."/>
            <person name="Lipzen A."/>
            <person name="Lutzoni F."/>
            <person name="Magnuson J."/>
            <person name="Mondo S."/>
            <person name="Nolan M."/>
            <person name="Ohm R."/>
            <person name="Pangilinan J."/>
            <person name="Park H.-J."/>
            <person name="Ramirez L."/>
            <person name="Alfaro M."/>
            <person name="Sun H."/>
            <person name="Tritt A."/>
            <person name="Yoshinaga Y."/>
            <person name="Zwiers L.-H."/>
            <person name="Turgeon B."/>
            <person name="Goodwin S."/>
            <person name="Spatafora J."/>
            <person name="Crous P."/>
            <person name="Grigoriev I."/>
        </authorList>
    </citation>
    <scope>NUCLEOTIDE SEQUENCE</scope>
    <source>
        <strain evidence="2">CBS 122367</strain>
    </source>
</reference>
<dbReference type="EMBL" id="MU005571">
    <property type="protein sequence ID" value="KAF2690264.1"/>
    <property type="molecule type" value="Genomic_DNA"/>
</dbReference>
<sequence length="188" mass="21342">MTIPPRLGKRERAAWSHMRSWDGWIASRHLGSRRSKFTVEILTQKIAWYKSGTTATGRPTNASTQRDTERPATNATARPTYSCRSQLPHPLKPSPPSQTPTAKSLPQTGKTTHNPQWDLGSSRRVSWTLQNPNILGYSVVLINRNLHREPSGSLTVFQQQADDPERTWYDWIVTMEGLDQTPTSEVFF</sequence>
<evidence type="ECO:0000256" key="1">
    <source>
        <dbReference type="SAM" id="MobiDB-lite"/>
    </source>
</evidence>
<dbReference type="Proteomes" id="UP000799291">
    <property type="component" value="Unassembled WGS sequence"/>
</dbReference>
<protein>
    <submittedName>
        <fullName evidence="2">Uncharacterized protein</fullName>
    </submittedName>
</protein>
<evidence type="ECO:0000313" key="2">
    <source>
        <dbReference type="EMBL" id="KAF2690264.1"/>
    </source>
</evidence>
<name>A0A6G1JI97_9PLEO</name>
<gene>
    <name evidence="2" type="ORF">K458DRAFT_383388</name>
</gene>
<accession>A0A6G1JI97</accession>
<proteinExistence type="predicted"/>
<organism evidence="2 3">
    <name type="scientific">Lentithecium fluviatile CBS 122367</name>
    <dbReference type="NCBI Taxonomy" id="1168545"/>
    <lineage>
        <taxon>Eukaryota</taxon>
        <taxon>Fungi</taxon>
        <taxon>Dikarya</taxon>
        <taxon>Ascomycota</taxon>
        <taxon>Pezizomycotina</taxon>
        <taxon>Dothideomycetes</taxon>
        <taxon>Pleosporomycetidae</taxon>
        <taxon>Pleosporales</taxon>
        <taxon>Massarineae</taxon>
        <taxon>Lentitheciaceae</taxon>
        <taxon>Lentithecium</taxon>
    </lineage>
</organism>
<evidence type="ECO:0000313" key="3">
    <source>
        <dbReference type="Proteomes" id="UP000799291"/>
    </source>
</evidence>
<dbReference type="AlphaFoldDB" id="A0A6G1JI97"/>
<feature type="compositionally biased region" description="Polar residues" evidence="1">
    <location>
        <begin position="53"/>
        <end position="85"/>
    </location>
</feature>
<feature type="region of interest" description="Disordered" evidence="1">
    <location>
        <begin position="53"/>
        <end position="119"/>
    </location>
</feature>